<dbReference type="InterPro" id="IPR036291">
    <property type="entry name" value="NAD(P)-bd_dom_sf"/>
</dbReference>
<keyword evidence="2" id="KW-0520">NAD</keyword>
<reference evidence="4 5" key="1">
    <citation type="submission" date="2019-04" db="EMBL/GenBank/DDBJ databases">
        <authorList>
            <consortium name="Pathogen Informatics"/>
        </authorList>
    </citation>
    <scope>NUCLEOTIDE SEQUENCE [LARGE SCALE GENOMIC DNA]</scope>
    <source>
        <strain evidence="4 5">NCTC9185</strain>
    </source>
</reference>
<dbReference type="InterPro" id="IPR029753">
    <property type="entry name" value="D-isomer_DH_CS"/>
</dbReference>
<dbReference type="GO" id="GO:0005829">
    <property type="term" value="C:cytosol"/>
    <property type="evidence" value="ECO:0007669"/>
    <property type="project" value="UniProtKB-ARBA"/>
</dbReference>
<proteinExistence type="predicted"/>
<dbReference type="AlphaFoldDB" id="A0A4U9D1M2"/>
<feature type="domain" description="D-isomer specific 2-hydroxyacid dehydrogenase NAD-binding" evidence="3">
    <location>
        <begin position="9"/>
        <end position="179"/>
    </location>
</feature>
<protein>
    <submittedName>
        <fullName evidence="4">Glyoxylate/hydroxypyruvate reductase A</fullName>
        <ecNumber evidence="4">1.1.1.79</ecNumber>
    </submittedName>
</protein>
<name>A0A4U9D1M2_RAOTE</name>
<dbReference type="GO" id="GO:0051287">
    <property type="term" value="F:NAD binding"/>
    <property type="evidence" value="ECO:0007669"/>
    <property type="project" value="InterPro"/>
</dbReference>
<dbReference type="EMBL" id="CABDVU010000001">
    <property type="protein sequence ID" value="VTN11052.1"/>
    <property type="molecule type" value="Genomic_DNA"/>
</dbReference>
<dbReference type="PANTHER" id="PTHR43333">
    <property type="entry name" value="2-HACID_DH_C DOMAIN-CONTAINING PROTEIN"/>
    <property type="match status" value="1"/>
</dbReference>
<accession>A0A4U9D1M2</accession>
<dbReference type="EC" id="1.1.1.79" evidence="4"/>
<organism evidence="4 5">
    <name type="scientific">Raoultella terrigena</name>
    <name type="common">Klebsiella terrigena</name>
    <dbReference type="NCBI Taxonomy" id="577"/>
    <lineage>
        <taxon>Bacteria</taxon>
        <taxon>Pseudomonadati</taxon>
        <taxon>Pseudomonadota</taxon>
        <taxon>Gammaproteobacteria</taxon>
        <taxon>Enterobacterales</taxon>
        <taxon>Enterobacteriaceae</taxon>
        <taxon>Klebsiella/Raoultella group</taxon>
        <taxon>Raoultella</taxon>
    </lineage>
</organism>
<dbReference type="GO" id="GO:0030267">
    <property type="term" value="F:glyoxylate reductase (NADPH) activity"/>
    <property type="evidence" value="ECO:0007669"/>
    <property type="project" value="UniProtKB-EC"/>
</dbReference>
<evidence type="ECO:0000256" key="2">
    <source>
        <dbReference type="ARBA" id="ARBA00023027"/>
    </source>
</evidence>
<dbReference type="Proteomes" id="UP000339249">
    <property type="component" value="Unassembled WGS sequence"/>
</dbReference>
<dbReference type="Gene3D" id="3.40.50.720">
    <property type="entry name" value="NAD(P)-binding Rossmann-like Domain"/>
    <property type="match status" value="2"/>
</dbReference>
<dbReference type="Pfam" id="PF02826">
    <property type="entry name" value="2-Hacid_dh_C"/>
    <property type="match status" value="1"/>
</dbReference>
<dbReference type="SUPFAM" id="SSF51735">
    <property type="entry name" value="NAD(P)-binding Rossmann-fold domains"/>
    <property type="match status" value="1"/>
</dbReference>
<dbReference type="InterPro" id="IPR006140">
    <property type="entry name" value="D-isomer_DH_NAD-bd"/>
</dbReference>
<keyword evidence="1 4" id="KW-0560">Oxidoreductase</keyword>
<evidence type="ECO:0000313" key="4">
    <source>
        <dbReference type="EMBL" id="VTN11052.1"/>
    </source>
</evidence>
<evidence type="ECO:0000259" key="3">
    <source>
        <dbReference type="Pfam" id="PF02826"/>
    </source>
</evidence>
<evidence type="ECO:0000313" key="5">
    <source>
        <dbReference type="Proteomes" id="UP000339249"/>
    </source>
</evidence>
<gene>
    <name evidence="4" type="primary">ghrA_1</name>
    <name evidence="4" type="ORF">NCTC9185_02995</name>
</gene>
<sequence>MFEYALWGVLWFQRHFDRALAHQRERVWQAYPQRAAADFRVGVMGSVKSAATSLPALPGWGTASPAGRGSEKRLAGVHCYHGDAQAAGFLGELDALINVLPLTEQTRGILARPLLDQLPEGAVLINCGRGEHMVNHDVLQALDSGRLAGALLDVFPVEPLPDADPLWSHPRVVITPHIASIAPAQVIARQLLENIQRQQQALPLKNLVDKQMGY</sequence>
<evidence type="ECO:0000256" key="1">
    <source>
        <dbReference type="ARBA" id="ARBA00023002"/>
    </source>
</evidence>
<dbReference type="PANTHER" id="PTHR43333:SF1">
    <property type="entry name" value="D-ISOMER SPECIFIC 2-HYDROXYACID DEHYDROGENASE NAD-BINDING DOMAIN-CONTAINING PROTEIN"/>
    <property type="match status" value="1"/>
</dbReference>
<keyword evidence="4" id="KW-0670">Pyruvate</keyword>
<dbReference type="PROSITE" id="PS00671">
    <property type="entry name" value="D_2_HYDROXYACID_DH_3"/>
    <property type="match status" value="1"/>
</dbReference>